<feature type="chain" id="PRO_5045853295" description="chitinase" evidence="8">
    <location>
        <begin position="27"/>
        <end position="427"/>
    </location>
</feature>
<name>A0ABW9KMN7_9BACT</name>
<dbReference type="Gene3D" id="3.10.50.10">
    <property type="match status" value="1"/>
</dbReference>
<dbReference type="RefSeq" id="WP_409446123.1">
    <property type="nucleotide sequence ID" value="NZ_JBJYXY010000001.1"/>
</dbReference>
<dbReference type="Pfam" id="PF00704">
    <property type="entry name" value="Glyco_hydro_18"/>
    <property type="match status" value="1"/>
</dbReference>
<proteinExistence type="inferred from homology"/>
<dbReference type="GO" id="GO:0016787">
    <property type="term" value="F:hydrolase activity"/>
    <property type="evidence" value="ECO:0007669"/>
    <property type="project" value="UniProtKB-KW"/>
</dbReference>
<dbReference type="SUPFAM" id="SSF51445">
    <property type="entry name" value="(Trans)glycosidases"/>
    <property type="match status" value="1"/>
</dbReference>
<evidence type="ECO:0000256" key="8">
    <source>
        <dbReference type="SAM" id="SignalP"/>
    </source>
</evidence>
<keyword evidence="4" id="KW-0119">Carbohydrate metabolism</keyword>
<sequence>MRLIIRMTLRRFASAALLSATLSLCSAVHTPAQTARAISLKPTSTTHQVVGYFPQWGVYNRRYVPKDLITRGAVKTLTQINYAQANVRDNACVVADPQADINLAFQAADSIDGVADPTGPPPGTVLRGNFHQLQLLRARYPRLRVVISIMGKRSLFEDAAKPENRVNFVRSCVSMFLQGHVAPGLDAPNLFDGIDVDWEYPDENHAEDFIALMQEFRKQMDALRPHLTLSIASGAATKNITAVDWRRASVPLDQINVMTYDYQGPWSHTTGFNAPLRSANLNEETVGTTIDGYLNAGVPAHKLLLGVPFYAYQWENVTETGTHGLNTKGDPVRGNLNQSTAVTLLTNPTAKLYRDPVSLSPWVYDGNNFLTFDDPASLQAKTAYADEKHLGGVMIWELSGDTTEGILLRALGQTGQPAPHDVSAGSK</sequence>
<dbReference type="CDD" id="cd06548">
    <property type="entry name" value="GH18_chitinase"/>
    <property type="match status" value="1"/>
</dbReference>
<dbReference type="InterPro" id="IPR001223">
    <property type="entry name" value="Glyco_hydro18_cat"/>
</dbReference>
<evidence type="ECO:0000259" key="9">
    <source>
        <dbReference type="PROSITE" id="PS51910"/>
    </source>
</evidence>
<reference evidence="10 11" key="1">
    <citation type="submission" date="2024-12" db="EMBL/GenBank/DDBJ databases">
        <authorList>
            <person name="Lee Y."/>
        </authorList>
    </citation>
    <scope>NUCLEOTIDE SEQUENCE [LARGE SCALE GENOMIC DNA]</scope>
    <source>
        <strain evidence="10 11">03SUJ4</strain>
    </source>
</reference>
<comment type="caution">
    <text evidence="10">The sequence shown here is derived from an EMBL/GenBank/DDBJ whole genome shotgun (WGS) entry which is preliminary data.</text>
</comment>
<evidence type="ECO:0000256" key="5">
    <source>
        <dbReference type="ARBA" id="ARBA00023295"/>
    </source>
</evidence>
<evidence type="ECO:0000256" key="7">
    <source>
        <dbReference type="RuleBase" id="RU004453"/>
    </source>
</evidence>
<keyword evidence="8" id="KW-0732">Signal</keyword>
<evidence type="ECO:0000256" key="6">
    <source>
        <dbReference type="RuleBase" id="RU000489"/>
    </source>
</evidence>
<organism evidence="10 11">
    <name type="scientific">Terriglobus aquaticus</name>
    <dbReference type="NCBI Taxonomy" id="940139"/>
    <lineage>
        <taxon>Bacteria</taxon>
        <taxon>Pseudomonadati</taxon>
        <taxon>Acidobacteriota</taxon>
        <taxon>Terriglobia</taxon>
        <taxon>Terriglobales</taxon>
        <taxon>Acidobacteriaceae</taxon>
        <taxon>Terriglobus</taxon>
    </lineage>
</organism>
<dbReference type="EMBL" id="JBJYXY010000001">
    <property type="protein sequence ID" value="MFN2977059.1"/>
    <property type="molecule type" value="Genomic_DNA"/>
</dbReference>
<feature type="domain" description="GH18" evidence="9">
    <location>
        <begin position="47"/>
        <end position="414"/>
    </location>
</feature>
<dbReference type="InterPro" id="IPR029070">
    <property type="entry name" value="Chitinase_insertion_sf"/>
</dbReference>
<protein>
    <recommendedName>
        <fullName evidence="2">chitinase</fullName>
        <ecNumber evidence="2">3.2.1.14</ecNumber>
    </recommendedName>
</protein>
<feature type="signal peptide" evidence="8">
    <location>
        <begin position="1"/>
        <end position="26"/>
    </location>
</feature>
<gene>
    <name evidence="10" type="ORF">ACK2TP_14905</name>
</gene>
<comment type="catalytic activity">
    <reaction evidence="1">
        <text>Random endo-hydrolysis of N-acetyl-beta-D-glucosaminide (1-&gt;4)-beta-linkages in chitin and chitodextrins.</text>
        <dbReference type="EC" id="3.2.1.14"/>
    </reaction>
</comment>
<keyword evidence="4" id="KW-0146">Chitin degradation</keyword>
<dbReference type="EC" id="3.2.1.14" evidence="2"/>
<dbReference type="InterPro" id="IPR050314">
    <property type="entry name" value="Glycosyl_Hydrlase_18"/>
</dbReference>
<evidence type="ECO:0000256" key="3">
    <source>
        <dbReference type="ARBA" id="ARBA00022801"/>
    </source>
</evidence>
<evidence type="ECO:0000256" key="4">
    <source>
        <dbReference type="ARBA" id="ARBA00023024"/>
    </source>
</evidence>
<dbReference type="PANTHER" id="PTHR11177">
    <property type="entry name" value="CHITINASE"/>
    <property type="match status" value="1"/>
</dbReference>
<evidence type="ECO:0000256" key="1">
    <source>
        <dbReference type="ARBA" id="ARBA00000822"/>
    </source>
</evidence>
<evidence type="ECO:0000256" key="2">
    <source>
        <dbReference type="ARBA" id="ARBA00012729"/>
    </source>
</evidence>
<accession>A0ABW9KMN7</accession>
<dbReference type="InterPro" id="IPR011583">
    <property type="entry name" value="Chitinase_II/V-like_cat"/>
</dbReference>
<dbReference type="Gene3D" id="3.20.20.80">
    <property type="entry name" value="Glycosidases"/>
    <property type="match status" value="1"/>
</dbReference>
<keyword evidence="5 6" id="KW-0326">Glycosidase</keyword>
<evidence type="ECO:0000313" key="10">
    <source>
        <dbReference type="EMBL" id="MFN2977059.1"/>
    </source>
</evidence>
<dbReference type="PROSITE" id="PS51910">
    <property type="entry name" value="GH18_2"/>
    <property type="match status" value="1"/>
</dbReference>
<evidence type="ECO:0000313" key="11">
    <source>
        <dbReference type="Proteomes" id="UP001634747"/>
    </source>
</evidence>
<keyword evidence="11" id="KW-1185">Reference proteome</keyword>
<keyword evidence="4" id="KW-0624">Polysaccharide degradation</keyword>
<keyword evidence="3 6" id="KW-0378">Hydrolase</keyword>
<dbReference type="SMART" id="SM00636">
    <property type="entry name" value="Glyco_18"/>
    <property type="match status" value="1"/>
</dbReference>
<dbReference type="InterPro" id="IPR017853">
    <property type="entry name" value="GH"/>
</dbReference>
<dbReference type="Proteomes" id="UP001634747">
    <property type="component" value="Unassembled WGS sequence"/>
</dbReference>
<dbReference type="PROSITE" id="PS01095">
    <property type="entry name" value="GH18_1"/>
    <property type="match status" value="1"/>
</dbReference>
<dbReference type="InterPro" id="IPR001579">
    <property type="entry name" value="Glyco_hydro_18_chit_AS"/>
</dbReference>
<comment type="similarity">
    <text evidence="7">Belongs to the glycosyl hydrolase 18 family.</text>
</comment>
<dbReference type="PANTHER" id="PTHR11177:SF317">
    <property type="entry name" value="CHITINASE 12-RELATED"/>
    <property type="match status" value="1"/>
</dbReference>